<dbReference type="EMBL" id="JBHLUB010000030">
    <property type="protein sequence ID" value="MFC0582423.1"/>
    <property type="molecule type" value="Genomic_DNA"/>
</dbReference>
<dbReference type="PANTHER" id="PTHR34979">
    <property type="entry name" value="INNER MEMBRANE PROTEIN YGAZ"/>
    <property type="match status" value="1"/>
</dbReference>
<organism evidence="9 10">
    <name type="scientific">Micrococcoides hystricis</name>
    <dbReference type="NCBI Taxonomy" id="1572761"/>
    <lineage>
        <taxon>Bacteria</taxon>
        <taxon>Bacillati</taxon>
        <taxon>Actinomycetota</taxon>
        <taxon>Actinomycetes</taxon>
        <taxon>Micrococcales</taxon>
        <taxon>Micrococcaceae</taxon>
        <taxon>Micrococcoides</taxon>
    </lineage>
</organism>
<feature type="transmembrane region" description="Helical" evidence="8">
    <location>
        <begin position="20"/>
        <end position="39"/>
    </location>
</feature>
<evidence type="ECO:0000256" key="2">
    <source>
        <dbReference type="ARBA" id="ARBA00010735"/>
    </source>
</evidence>
<evidence type="ECO:0000256" key="4">
    <source>
        <dbReference type="ARBA" id="ARBA00022475"/>
    </source>
</evidence>
<keyword evidence="3" id="KW-0813">Transport</keyword>
<evidence type="ECO:0000256" key="3">
    <source>
        <dbReference type="ARBA" id="ARBA00022448"/>
    </source>
</evidence>
<evidence type="ECO:0000313" key="9">
    <source>
        <dbReference type="EMBL" id="MFC0582423.1"/>
    </source>
</evidence>
<feature type="transmembrane region" description="Helical" evidence="8">
    <location>
        <begin position="142"/>
        <end position="161"/>
    </location>
</feature>
<reference evidence="9 10" key="1">
    <citation type="submission" date="2024-09" db="EMBL/GenBank/DDBJ databases">
        <authorList>
            <person name="Sun Q."/>
            <person name="Mori K."/>
        </authorList>
    </citation>
    <scope>NUCLEOTIDE SEQUENCE [LARGE SCALE GENOMIC DNA]</scope>
    <source>
        <strain evidence="9 10">NCAIM B.02604</strain>
    </source>
</reference>
<sequence length="246" mass="25385">MTNASTTQPGPAATPPRSLYTSAASLAAALGLVGIAYGVQAVEGGFPLWFAPLLGTIVLAGSAEMLFVGLVAAGTNPFFAALAGLTVNIRHLPYGVSVRRFLTHKWPQRAAEIHVMNDEAVAFALAHQTSGWGRRAYLTEGYMMLTAWPLGALAGGLLGRFVPPETLGLDALFPAAILALVLPALKRPEFRLIAIIGIALTAVGTFIVPASIGPLVALLALPLIFLPGQAARNADNKAAAAEGEGA</sequence>
<dbReference type="RefSeq" id="WP_377459568.1">
    <property type="nucleotide sequence ID" value="NZ_JBHLUB010000030.1"/>
</dbReference>
<keyword evidence="5 8" id="KW-0812">Transmembrane</keyword>
<dbReference type="PANTHER" id="PTHR34979:SF1">
    <property type="entry name" value="INNER MEMBRANE PROTEIN YGAZ"/>
    <property type="match status" value="1"/>
</dbReference>
<comment type="similarity">
    <text evidence="2">Belongs to the AzlC family.</text>
</comment>
<accession>A0ABV6PC57</accession>
<feature type="transmembrane region" description="Helical" evidence="8">
    <location>
        <begin position="192"/>
        <end position="225"/>
    </location>
</feature>
<keyword evidence="7 8" id="KW-0472">Membrane</keyword>
<feature type="transmembrane region" description="Helical" evidence="8">
    <location>
        <begin position="46"/>
        <end position="72"/>
    </location>
</feature>
<comment type="caution">
    <text evidence="9">The sequence shown here is derived from an EMBL/GenBank/DDBJ whole genome shotgun (WGS) entry which is preliminary data.</text>
</comment>
<dbReference type="Pfam" id="PF03591">
    <property type="entry name" value="AzlC"/>
    <property type="match status" value="1"/>
</dbReference>
<evidence type="ECO:0000256" key="6">
    <source>
        <dbReference type="ARBA" id="ARBA00022989"/>
    </source>
</evidence>
<name>A0ABV6PC57_9MICC</name>
<comment type="subcellular location">
    <subcellularLocation>
        <location evidence="1">Cell membrane</location>
        <topology evidence="1">Multi-pass membrane protein</topology>
    </subcellularLocation>
</comment>
<evidence type="ECO:0000256" key="5">
    <source>
        <dbReference type="ARBA" id="ARBA00022692"/>
    </source>
</evidence>
<dbReference type="Proteomes" id="UP001589862">
    <property type="component" value="Unassembled WGS sequence"/>
</dbReference>
<keyword evidence="6 8" id="KW-1133">Transmembrane helix</keyword>
<gene>
    <name evidence="9" type="ORF">ACFFFR_08525</name>
</gene>
<evidence type="ECO:0000313" key="10">
    <source>
        <dbReference type="Proteomes" id="UP001589862"/>
    </source>
</evidence>
<keyword evidence="4" id="KW-1003">Cell membrane</keyword>
<evidence type="ECO:0000256" key="1">
    <source>
        <dbReference type="ARBA" id="ARBA00004651"/>
    </source>
</evidence>
<evidence type="ECO:0000256" key="7">
    <source>
        <dbReference type="ARBA" id="ARBA00023136"/>
    </source>
</evidence>
<evidence type="ECO:0000256" key="8">
    <source>
        <dbReference type="SAM" id="Phobius"/>
    </source>
</evidence>
<protein>
    <submittedName>
        <fullName evidence="9">AzlC family ABC transporter permease</fullName>
    </submittedName>
</protein>
<proteinExistence type="inferred from homology"/>
<dbReference type="InterPro" id="IPR011606">
    <property type="entry name" value="Brnchd-chn_aa_trnsp_permease"/>
</dbReference>
<feature type="transmembrane region" description="Helical" evidence="8">
    <location>
        <begin position="167"/>
        <end position="185"/>
    </location>
</feature>
<keyword evidence="10" id="KW-1185">Reference proteome</keyword>